<dbReference type="Pfam" id="PF00719">
    <property type="entry name" value="Pyrophosphatase"/>
    <property type="match status" value="1"/>
</dbReference>
<dbReference type="PROSITE" id="PS00387">
    <property type="entry name" value="PPASE"/>
    <property type="match status" value="1"/>
</dbReference>
<protein>
    <recommendedName>
        <fullName evidence="3">inorganic diphosphatase</fullName>
        <ecNumber evidence="3">3.6.1.1</ecNumber>
    </recommendedName>
    <alternativeName>
        <fullName evidence="7">Pyrophosphate phospho-hydrolase</fullName>
    </alternativeName>
</protein>
<sequence>MSYFFKLMKYQTSTKSTALARLSLTAQHLHLSRCSSTSATPDIIPINQGTKFTPDYTNYATTPNGKIVSYFHDIALNLNKETREANMVVEIPRWTNAKFEINTKTPGNPIVQDIKKGQVRFVKNLFPHHGYIHNYGAFPQTWEDPTTKHHGLFGDNDPLDVCEIGSKILSTGDVKRVKILGSIALIDDGELDWKVIVINVHDPLFKEVNDINDLDEKCPGLLDTTRQWFRDYKLADGKPQNDFAFNGEYKNANETIDIIEQCHKSWQQLINGETKTDKTPDITNTTVKGSPGFTDTISVSLNNPSRANAAIPVDVEANYFIKTS</sequence>
<dbReference type="PANTHER" id="PTHR10286">
    <property type="entry name" value="INORGANIC PYROPHOSPHATASE"/>
    <property type="match status" value="1"/>
</dbReference>
<comment type="similarity">
    <text evidence="2">Belongs to the PPase family.</text>
</comment>
<proteinExistence type="inferred from homology"/>
<evidence type="ECO:0000256" key="4">
    <source>
        <dbReference type="ARBA" id="ARBA00022723"/>
    </source>
</evidence>
<evidence type="ECO:0000256" key="7">
    <source>
        <dbReference type="ARBA" id="ARBA00032535"/>
    </source>
</evidence>
<keyword evidence="6" id="KW-0460">Magnesium</keyword>
<dbReference type="InterPro" id="IPR008162">
    <property type="entry name" value="Pyrophosphatase"/>
</dbReference>
<dbReference type="SUPFAM" id="SSF50324">
    <property type="entry name" value="Inorganic pyrophosphatase"/>
    <property type="match status" value="1"/>
</dbReference>
<dbReference type="AlphaFoldDB" id="A0AB34PZ87"/>
<evidence type="ECO:0000256" key="3">
    <source>
        <dbReference type="ARBA" id="ARBA00012146"/>
    </source>
</evidence>
<evidence type="ECO:0000256" key="6">
    <source>
        <dbReference type="ARBA" id="ARBA00022842"/>
    </source>
</evidence>
<dbReference type="Proteomes" id="UP000030161">
    <property type="component" value="Unassembled WGS sequence"/>
</dbReference>
<dbReference type="FunFam" id="3.90.80.10:FF:000007">
    <property type="entry name" value="Inorganic pyrophosphatase, mitochondrial"/>
    <property type="match status" value="1"/>
</dbReference>
<dbReference type="CDD" id="cd00412">
    <property type="entry name" value="pyrophosphatase"/>
    <property type="match status" value="1"/>
</dbReference>
<keyword evidence="4" id="KW-0479">Metal-binding</keyword>
<dbReference type="GO" id="GO:0004427">
    <property type="term" value="F:inorganic diphosphate phosphatase activity"/>
    <property type="evidence" value="ECO:0007669"/>
    <property type="project" value="UniProtKB-EC"/>
</dbReference>
<name>A0AB34PZ87_CANAX</name>
<dbReference type="EC" id="3.6.1.1" evidence="3"/>
<dbReference type="EMBL" id="AJIX01000008">
    <property type="protein sequence ID" value="KGR17049.1"/>
    <property type="molecule type" value="Genomic_DNA"/>
</dbReference>
<dbReference type="InterPro" id="IPR036649">
    <property type="entry name" value="Pyrophosphatase_sf"/>
</dbReference>
<evidence type="ECO:0000256" key="1">
    <source>
        <dbReference type="ARBA" id="ARBA00001946"/>
    </source>
</evidence>
<dbReference type="GO" id="GO:0000287">
    <property type="term" value="F:magnesium ion binding"/>
    <property type="evidence" value="ECO:0007669"/>
    <property type="project" value="InterPro"/>
</dbReference>
<comment type="caution">
    <text evidence="8">The sequence shown here is derived from an EMBL/GenBank/DDBJ whole genome shotgun (WGS) entry which is preliminary data.</text>
</comment>
<dbReference type="Gene3D" id="3.90.80.10">
    <property type="entry name" value="Inorganic pyrophosphatase"/>
    <property type="match status" value="1"/>
</dbReference>
<reference evidence="8 9" key="1">
    <citation type="submission" date="2013-12" db="EMBL/GenBank/DDBJ databases">
        <title>The Genome Sequence of Candida albicans P78048.</title>
        <authorList>
            <consortium name="The Broad Institute Genome Sequencing Platform"/>
            <consortium name="The Broad Institute Genome Sequencing Center for Infectious Disease"/>
            <person name="Cuomo C."/>
            <person name="Bennett R."/>
            <person name="Hirakawa M."/>
            <person name="Noverr M."/>
            <person name="Mitchell A."/>
            <person name="Young S.K."/>
            <person name="Zeng Q."/>
            <person name="Gargeya S."/>
            <person name="Fitzgerald M."/>
            <person name="Abouelleil A."/>
            <person name="Alvarado L."/>
            <person name="Berlin A.M."/>
            <person name="Chapman S.B."/>
            <person name="Dewar J."/>
            <person name="Goldberg J."/>
            <person name="Griggs A."/>
            <person name="Gujja S."/>
            <person name="Hansen M."/>
            <person name="Howarth C."/>
            <person name="Imamovic A."/>
            <person name="Larimer J."/>
            <person name="McCowan C."/>
            <person name="Murphy C."/>
            <person name="Pearson M."/>
            <person name="Priest M."/>
            <person name="Roberts A."/>
            <person name="Saif S."/>
            <person name="Shea T."/>
            <person name="Sykes S."/>
            <person name="Wortman J."/>
            <person name="Nusbaum C."/>
            <person name="Birren B."/>
        </authorList>
    </citation>
    <scope>NUCLEOTIDE SEQUENCE [LARGE SCALE GENOMIC DNA]</scope>
    <source>
        <strain evidence="8 9">P78048</strain>
    </source>
</reference>
<gene>
    <name evidence="8" type="ORF">MG3_00958</name>
</gene>
<keyword evidence="5" id="KW-0378">Hydrolase</keyword>
<evidence type="ECO:0000313" key="8">
    <source>
        <dbReference type="EMBL" id="KGR17049.1"/>
    </source>
</evidence>
<evidence type="ECO:0000256" key="5">
    <source>
        <dbReference type="ARBA" id="ARBA00022801"/>
    </source>
</evidence>
<dbReference type="GO" id="GO:0006796">
    <property type="term" value="P:phosphate-containing compound metabolic process"/>
    <property type="evidence" value="ECO:0007669"/>
    <property type="project" value="InterPro"/>
</dbReference>
<organism evidence="8 9">
    <name type="scientific">Candida albicans P78048</name>
    <dbReference type="NCBI Taxonomy" id="1094989"/>
    <lineage>
        <taxon>Eukaryota</taxon>
        <taxon>Fungi</taxon>
        <taxon>Dikarya</taxon>
        <taxon>Ascomycota</taxon>
        <taxon>Saccharomycotina</taxon>
        <taxon>Pichiomycetes</taxon>
        <taxon>Debaryomycetaceae</taxon>
        <taxon>Candida/Lodderomyces clade</taxon>
        <taxon>Candida</taxon>
    </lineage>
</organism>
<comment type="cofactor">
    <cofactor evidence="1">
        <name>Mg(2+)</name>
        <dbReference type="ChEBI" id="CHEBI:18420"/>
    </cofactor>
</comment>
<dbReference type="GO" id="GO:0005737">
    <property type="term" value="C:cytoplasm"/>
    <property type="evidence" value="ECO:0007669"/>
    <property type="project" value="InterPro"/>
</dbReference>
<evidence type="ECO:0000313" key="9">
    <source>
        <dbReference type="Proteomes" id="UP000030161"/>
    </source>
</evidence>
<evidence type="ECO:0000256" key="2">
    <source>
        <dbReference type="ARBA" id="ARBA00006220"/>
    </source>
</evidence>
<accession>A0AB34PZ87</accession>